<reference evidence="1 2" key="1">
    <citation type="submission" date="2018-01" db="EMBL/GenBank/DDBJ databases">
        <authorList>
            <person name="Gaut B.S."/>
            <person name="Morton B.R."/>
            <person name="Clegg M.T."/>
            <person name="Duvall M.R."/>
        </authorList>
    </citation>
    <scope>NUCLEOTIDE SEQUENCE [LARGE SCALE GENOMIC DNA]</scope>
    <source>
        <strain evidence="1">GP69</strain>
    </source>
</reference>
<sequence>MPAPQGAPGVMIQSSQAQELCGNSYAETATQKQVE</sequence>
<evidence type="ECO:0000313" key="1">
    <source>
        <dbReference type="EMBL" id="SOY28723.1"/>
    </source>
</evidence>
<accession>A0A2K4ZE41</accession>
<keyword evidence="2" id="KW-1185">Reference proteome</keyword>
<proteinExistence type="predicted"/>
<name>A0A2K4ZE41_9FIRM</name>
<dbReference type="AlphaFoldDB" id="A0A2K4ZE41"/>
<dbReference type="EMBL" id="OFSM01000006">
    <property type="protein sequence ID" value="SOY28723.1"/>
    <property type="molecule type" value="Genomic_DNA"/>
</dbReference>
<gene>
    <name evidence="1" type="ORF">AMURIS_01434</name>
</gene>
<protein>
    <submittedName>
        <fullName evidence="1">Uncharacterized protein</fullName>
    </submittedName>
</protein>
<evidence type="ECO:0000313" key="2">
    <source>
        <dbReference type="Proteomes" id="UP000236311"/>
    </source>
</evidence>
<organism evidence="1 2">
    <name type="scientific">Acetatifactor muris</name>
    <dbReference type="NCBI Taxonomy" id="879566"/>
    <lineage>
        <taxon>Bacteria</taxon>
        <taxon>Bacillati</taxon>
        <taxon>Bacillota</taxon>
        <taxon>Clostridia</taxon>
        <taxon>Lachnospirales</taxon>
        <taxon>Lachnospiraceae</taxon>
        <taxon>Acetatifactor</taxon>
    </lineage>
</organism>
<dbReference type="Proteomes" id="UP000236311">
    <property type="component" value="Unassembled WGS sequence"/>
</dbReference>